<protein>
    <recommendedName>
        <fullName evidence="8">Toxin RTX-I translocation ATP-binding protein</fullName>
    </recommendedName>
</protein>
<dbReference type="SUPFAM" id="SSF90123">
    <property type="entry name" value="ABC transporter transmembrane region"/>
    <property type="match status" value="1"/>
</dbReference>
<evidence type="ECO:0000313" key="6">
    <source>
        <dbReference type="EMBL" id="QBY42158.1"/>
    </source>
</evidence>
<feature type="transmembrane region" description="Helical" evidence="5">
    <location>
        <begin position="23"/>
        <end position="47"/>
    </location>
</feature>
<organism evidence="6 7">
    <name type="scientific">Arsenophonus nasoniae</name>
    <name type="common">son-killer infecting Nasonia vitripennis</name>
    <dbReference type="NCBI Taxonomy" id="638"/>
    <lineage>
        <taxon>Bacteria</taxon>
        <taxon>Pseudomonadati</taxon>
        <taxon>Pseudomonadota</taxon>
        <taxon>Gammaproteobacteria</taxon>
        <taxon>Enterobacterales</taxon>
        <taxon>Morganellaceae</taxon>
        <taxon>Arsenophonus</taxon>
    </lineage>
</organism>
<reference evidence="6 7" key="1">
    <citation type="submission" date="2019-03" db="EMBL/GenBank/DDBJ databases">
        <title>Long-read sequencing reveals hyperdense prophage content in a complex bacterial symbiont genome.</title>
        <authorList>
            <person name="Frost C.L."/>
            <person name="Siozios S."/>
            <person name="Nadal-Jimenez P."/>
            <person name="Brockhurst M.A."/>
            <person name="King K.C."/>
            <person name="Darby A.C."/>
            <person name="Hurst G.D.D."/>
        </authorList>
    </citation>
    <scope>NUCLEOTIDE SEQUENCE [LARGE SCALE GENOMIC DNA]</scope>
    <source>
        <strain evidence="6 7">FIN</strain>
    </source>
</reference>
<accession>A0A4P7KXI2</accession>
<keyword evidence="2 5" id="KW-0812">Transmembrane</keyword>
<gene>
    <name evidence="6" type="ORF">ArsFIN_07020</name>
</gene>
<evidence type="ECO:0000256" key="2">
    <source>
        <dbReference type="ARBA" id="ARBA00022692"/>
    </source>
</evidence>
<evidence type="ECO:0000256" key="3">
    <source>
        <dbReference type="ARBA" id="ARBA00022989"/>
    </source>
</evidence>
<keyword evidence="4 5" id="KW-0472">Membrane</keyword>
<dbReference type="InterPro" id="IPR036640">
    <property type="entry name" value="ABC1_TM_sf"/>
</dbReference>
<dbReference type="AlphaFoldDB" id="A0A4P7KXI2"/>
<evidence type="ECO:0000256" key="1">
    <source>
        <dbReference type="ARBA" id="ARBA00004651"/>
    </source>
</evidence>
<evidence type="ECO:0000313" key="7">
    <source>
        <dbReference type="Proteomes" id="UP000295134"/>
    </source>
</evidence>
<proteinExistence type="predicted"/>
<dbReference type="GO" id="GO:0005886">
    <property type="term" value="C:plasma membrane"/>
    <property type="evidence" value="ECO:0007669"/>
    <property type="project" value="UniProtKB-SubCell"/>
</dbReference>
<sequence>MIDNSKSKNTNILINEIKTYKKAFYSIGIFTAIINILMLAPSIYMLQVYDRVLASNNKMTLLMLTLLVICIYLLAYLNGCVI</sequence>
<feature type="transmembrane region" description="Helical" evidence="5">
    <location>
        <begin position="59"/>
        <end position="77"/>
    </location>
</feature>
<keyword evidence="3 5" id="KW-1133">Transmembrane helix</keyword>
<comment type="subcellular location">
    <subcellularLocation>
        <location evidence="1">Cell membrane</location>
        <topology evidence="1">Multi-pass membrane protein</topology>
    </subcellularLocation>
</comment>
<dbReference type="Proteomes" id="UP000295134">
    <property type="component" value="Chromosome"/>
</dbReference>
<evidence type="ECO:0000256" key="5">
    <source>
        <dbReference type="SAM" id="Phobius"/>
    </source>
</evidence>
<dbReference type="EMBL" id="CP038613">
    <property type="protein sequence ID" value="QBY42158.1"/>
    <property type="molecule type" value="Genomic_DNA"/>
</dbReference>
<name>A0A4P7KXI2_9GAMM</name>
<dbReference type="GO" id="GO:0005524">
    <property type="term" value="F:ATP binding"/>
    <property type="evidence" value="ECO:0007669"/>
    <property type="project" value="InterPro"/>
</dbReference>
<dbReference type="KEGG" id="ans:ArsFIN_07020"/>
<evidence type="ECO:0000256" key="4">
    <source>
        <dbReference type="ARBA" id="ARBA00023136"/>
    </source>
</evidence>
<evidence type="ECO:0008006" key="8">
    <source>
        <dbReference type="Google" id="ProtNLM"/>
    </source>
</evidence>